<dbReference type="Proteomes" id="UP000008311">
    <property type="component" value="Unassembled WGS sequence"/>
</dbReference>
<dbReference type="OMA" id="DLVWGDW"/>
<feature type="domain" description="External alternative NADH-ubiquinone oxidoreductase-like C-terminal" evidence="20">
    <location>
        <begin position="475"/>
        <end position="541"/>
    </location>
</feature>
<dbReference type="InterPro" id="IPR023753">
    <property type="entry name" value="FAD/NAD-binding_dom"/>
</dbReference>
<evidence type="ECO:0000256" key="17">
    <source>
        <dbReference type="ARBA" id="ARBA00049010"/>
    </source>
</evidence>
<dbReference type="PANTHER" id="PTHR43706:SF4">
    <property type="entry name" value="NADH:UBIQUINONE REDUCTASE (NON-ELECTROGENIC)"/>
    <property type="match status" value="1"/>
</dbReference>
<evidence type="ECO:0000256" key="10">
    <source>
        <dbReference type="ARBA" id="ARBA00022946"/>
    </source>
</evidence>
<evidence type="ECO:0000256" key="5">
    <source>
        <dbReference type="ARBA" id="ARBA00012637"/>
    </source>
</evidence>
<comment type="subcellular location">
    <subcellularLocation>
        <location evidence="3">Mitochondrion inner membrane</location>
        <topology evidence="3">Peripheral membrane protein</topology>
        <orientation evidence="3">Matrix side</orientation>
    </subcellularLocation>
    <subcellularLocation>
        <location evidence="2">Peroxisome</location>
    </subcellularLocation>
</comment>
<dbReference type="PRINTS" id="PR00368">
    <property type="entry name" value="FADPNR"/>
</dbReference>
<comment type="similarity">
    <text evidence="4">Belongs to the NADH dehydrogenase family.</text>
</comment>
<keyword evidence="12" id="KW-0520">NAD</keyword>
<evidence type="ECO:0000256" key="1">
    <source>
        <dbReference type="ARBA" id="ARBA00001974"/>
    </source>
</evidence>
<name>B9S604_RICCO</name>
<keyword evidence="14" id="KW-0472">Membrane</keyword>
<evidence type="ECO:0000313" key="22">
    <source>
        <dbReference type="Proteomes" id="UP000008311"/>
    </source>
</evidence>
<evidence type="ECO:0000256" key="13">
    <source>
        <dbReference type="ARBA" id="ARBA00023128"/>
    </source>
</evidence>
<keyword evidence="8" id="KW-0274">FAD</keyword>
<evidence type="ECO:0000259" key="20">
    <source>
        <dbReference type="Pfam" id="PF22366"/>
    </source>
</evidence>
<evidence type="ECO:0000256" key="4">
    <source>
        <dbReference type="ARBA" id="ARBA00005272"/>
    </source>
</evidence>
<dbReference type="FunCoup" id="B9S604">
    <property type="interactions" value="197"/>
</dbReference>
<dbReference type="SUPFAM" id="SSF51905">
    <property type="entry name" value="FAD/NAD(P)-binding domain"/>
    <property type="match status" value="2"/>
</dbReference>
<evidence type="ECO:0000256" key="6">
    <source>
        <dbReference type="ARBA" id="ARBA00022630"/>
    </source>
</evidence>
<keyword evidence="9" id="KW-0521">NADP</keyword>
<protein>
    <recommendedName>
        <fullName evidence="5">NADH:ubiquinone reductase (non-electrogenic)</fullName>
        <ecNumber evidence="5">1.6.5.9</ecNumber>
    </recommendedName>
</protein>
<dbReference type="eggNOG" id="KOG2495">
    <property type="taxonomic scope" value="Eukaryota"/>
</dbReference>
<dbReference type="FunFam" id="3.50.50.100:FF:000009">
    <property type="entry name" value="Internal alternative NAD(P)H-ubiquinone oxidoreductase A1, mitochondrial"/>
    <property type="match status" value="1"/>
</dbReference>
<dbReference type="Gene3D" id="3.50.50.100">
    <property type="match status" value="1"/>
</dbReference>
<dbReference type="GO" id="GO:0005777">
    <property type="term" value="C:peroxisome"/>
    <property type="evidence" value="ECO:0007669"/>
    <property type="project" value="UniProtKB-SubCell"/>
</dbReference>
<comment type="cofactor">
    <cofactor evidence="1">
        <name>FAD</name>
        <dbReference type="ChEBI" id="CHEBI:57692"/>
    </cofactor>
</comment>
<evidence type="ECO:0000256" key="2">
    <source>
        <dbReference type="ARBA" id="ARBA00004275"/>
    </source>
</evidence>
<dbReference type="EC" id="1.6.5.9" evidence="5"/>
<dbReference type="GO" id="GO:0016491">
    <property type="term" value="F:oxidoreductase activity"/>
    <property type="evidence" value="ECO:0000318"/>
    <property type="project" value="GO_Central"/>
</dbReference>
<dbReference type="STRING" id="3988.B9S604"/>
<dbReference type="GO" id="GO:0120555">
    <property type="term" value="F:NADH dehydrogenase (ubiquinone) (non-electrogenic) activity"/>
    <property type="evidence" value="ECO:0007669"/>
    <property type="project" value="RHEA"/>
</dbReference>
<keyword evidence="15" id="KW-0576">Peroxisome</keyword>
<dbReference type="Pfam" id="PF07992">
    <property type="entry name" value="Pyr_redox_2"/>
    <property type="match status" value="1"/>
</dbReference>
<keyword evidence="6" id="KW-0285">Flavoprotein</keyword>
<keyword evidence="11 21" id="KW-0560">Oxidoreductase</keyword>
<evidence type="ECO:0000256" key="7">
    <source>
        <dbReference type="ARBA" id="ARBA00022792"/>
    </source>
</evidence>
<evidence type="ECO:0000259" key="19">
    <source>
        <dbReference type="Pfam" id="PF07992"/>
    </source>
</evidence>
<proteinExistence type="inferred from homology"/>
<dbReference type="InterPro" id="IPR036188">
    <property type="entry name" value="FAD/NAD-bd_sf"/>
</dbReference>
<evidence type="ECO:0000256" key="18">
    <source>
        <dbReference type="ARBA" id="ARBA00055996"/>
    </source>
</evidence>
<dbReference type="GO" id="GO:0005739">
    <property type="term" value="C:mitochondrion"/>
    <property type="evidence" value="ECO:0000318"/>
    <property type="project" value="GO_Central"/>
</dbReference>
<evidence type="ECO:0000256" key="16">
    <source>
        <dbReference type="ARBA" id="ARBA00047599"/>
    </source>
</evidence>
<organism evidence="21 22">
    <name type="scientific">Ricinus communis</name>
    <name type="common">Castor bean</name>
    <dbReference type="NCBI Taxonomy" id="3988"/>
    <lineage>
        <taxon>Eukaryota</taxon>
        <taxon>Viridiplantae</taxon>
        <taxon>Streptophyta</taxon>
        <taxon>Embryophyta</taxon>
        <taxon>Tracheophyta</taxon>
        <taxon>Spermatophyta</taxon>
        <taxon>Magnoliopsida</taxon>
        <taxon>eudicotyledons</taxon>
        <taxon>Gunneridae</taxon>
        <taxon>Pentapetalae</taxon>
        <taxon>rosids</taxon>
        <taxon>fabids</taxon>
        <taxon>Malpighiales</taxon>
        <taxon>Euphorbiaceae</taxon>
        <taxon>Acalyphoideae</taxon>
        <taxon>Acalypheae</taxon>
        <taxon>Ricinus</taxon>
    </lineage>
</organism>
<evidence type="ECO:0000313" key="21">
    <source>
        <dbReference type="EMBL" id="EEF40913.1"/>
    </source>
</evidence>
<dbReference type="InParanoid" id="B9S604"/>
<dbReference type="PANTHER" id="PTHR43706">
    <property type="entry name" value="NADH DEHYDROGENASE"/>
    <property type="match status" value="1"/>
</dbReference>
<dbReference type="EMBL" id="EQ973877">
    <property type="protein sequence ID" value="EEF40913.1"/>
    <property type="molecule type" value="Genomic_DNA"/>
</dbReference>
<keyword evidence="13" id="KW-0496">Mitochondrion</keyword>
<evidence type="ECO:0000256" key="3">
    <source>
        <dbReference type="ARBA" id="ARBA00004443"/>
    </source>
</evidence>
<comment type="catalytic activity">
    <reaction evidence="16">
        <text>a quinone + NADH + H(+) = a quinol + NAD(+)</text>
        <dbReference type="Rhea" id="RHEA:46160"/>
        <dbReference type="ChEBI" id="CHEBI:15378"/>
        <dbReference type="ChEBI" id="CHEBI:24646"/>
        <dbReference type="ChEBI" id="CHEBI:57540"/>
        <dbReference type="ChEBI" id="CHEBI:57945"/>
        <dbReference type="ChEBI" id="CHEBI:132124"/>
        <dbReference type="EC" id="1.6.5.9"/>
    </reaction>
</comment>
<evidence type="ECO:0000256" key="11">
    <source>
        <dbReference type="ARBA" id="ARBA00023002"/>
    </source>
</evidence>
<gene>
    <name evidence="21" type="ORF">RCOM_1062920</name>
</gene>
<dbReference type="GO" id="GO:0005743">
    <property type="term" value="C:mitochondrial inner membrane"/>
    <property type="evidence" value="ECO:0007669"/>
    <property type="project" value="UniProtKB-SubCell"/>
</dbReference>
<feature type="domain" description="FAD/NAD(P)-binding" evidence="19">
    <location>
        <begin position="110"/>
        <end position="441"/>
    </location>
</feature>
<dbReference type="InterPro" id="IPR045024">
    <property type="entry name" value="NDH-2"/>
</dbReference>
<evidence type="ECO:0000256" key="9">
    <source>
        <dbReference type="ARBA" id="ARBA00022857"/>
    </source>
</evidence>
<keyword evidence="22" id="KW-1185">Reference proteome</keyword>
<evidence type="ECO:0000256" key="14">
    <source>
        <dbReference type="ARBA" id="ARBA00023136"/>
    </source>
</evidence>
<evidence type="ECO:0000256" key="15">
    <source>
        <dbReference type="ARBA" id="ARBA00023140"/>
    </source>
</evidence>
<keyword evidence="7" id="KW-0999">Mitochondrion inner membrane</keyword>
<dbReference type="InterPro" id="IPR054585">
    <property type="entry name" value="NDH2-like_C"/>
</dbReference>
<dbReference type="Pfam" id="PF22366">
    <property type="entry name" value="NDH2_C"/>
    <property type="match status" value="1"/>
</dbReference>
<dbReference type="OrthoDB" id="3244603at2759"/>
<evidence type="ECO:0000256" key="8">
    <source>
        <dbReference type="ARBA" id="ARBA00022827"/>
    </source>
</evidence>
<keyword evidence="10" id="KW-0809">Transit peptide</keyword>
<comment type="function">
    <text evidence="18">Alternative NADH-ubiquinone oxidoreductase which catalyzes the oxidation of mitochondrial NADH does not translocate protons across the inner mitochondrial membrane.</text>
</comment>
<sequence>MAFARIARTGLRRTGSTFRSYASDKGTLCGGLSVHKWSSPSLKNAAVGGNLSYLSSINRVNNENFWSRGISVTPNYQFPNAERIRDESENEYAEPRYPGLEATKPGEKPRVVVLGTGWAACRFMKGLDTKTYDVVCISPRNHMVFTPLLASTCVGTLEFRSVAEPVSRIQSALATGPNSYFYLASCMGVDTDKHEVYCETVSNGGLPQEPYRFKVAYDKLVIAAGAEPLTFGIKGVKEHAYFLREVNHAQEIRKKLLLNLMLSENPGIPEEEKKRLLHCVVIGGGPTGVEFSGELSDFIMRDVQERYAHVKDHIKVTLIEANEILSSFDVGLRQYATNHLTKSGVRLARGVVKEVHPKKLALSDGTEVPYGLLVWSTGVGPSQFVKSLDLPKSPGGRIGIDEWLRVPSVEDVFALGDCAGFLEQTGRPVLPALAQVAERQGKYLVGLFNKIGKETGGKAFRAKDVRLGDPFVYKHMGSMASVGRYKALVDLRQSKDAKGLSLAGFFSWLIWRSAYLTRVVSWRNRFYVAVNWATTLVFGRDNSRIG</sequence>
<reference evidence="22" key="1">
    <citation type="journal article" date="2010" name="Nat. Biotechnol.">
        <title>Draft genome sequence of the oilseed species Ricinus communis.</title>
        <authorList>
            <person name="Chan A.P."/>
            <person name="Crabtree J."/>
            <person name="Zhao Q."/>
            <person name="Lorenzi H."/>
            <person name="Orvis J."/>
            <person name="Puiu D."/>
            <person name="Melake-Berhan A."/>
            <person name="Jones K.M."/>
            <person name="Redman J."/>
            <person name="Chen G."/>
            <person name="Cahoon E.B."/>
            <person name="Gedil M."/>
            <person name="Stanke M."/>
            <person name="Haas B.J."/>
            <person name="Wortman J.R."/>
            <person name="Fraser-Liggett C.M."/>
            <person name="Ravel J."/>
            <person name="Rabinowicz P.D."/>
        </authorList>
    </citation>
    <scope>NUCLEOTIDE SEQUENCE [LARGE SCALE GENOMIC DNA]</scope>
    <source>
        <strain evidence="22">cv. Hale</strain>
    </source>
</reference>
<dbReference type="AlphaFoldDB" id="B9S604"/>
<comment type="catalytic activity">
    <reaction evidence="17">
        <text>a ubiquinone + NADH + H(+) = a ubiquinol + NAD(+)</text>
        <dbReference type="Rhea" id="RHEA:23152"/>
        <dbReference type="Rhea" id="RHEA-COMP:9565"/>
        <dbReference type="Rhea" id="RHEA-COMP:9566"/>
        <dbReference type="ChEBI" id="CHEBI:15378"/>
        <dbReference type="ChEBI" id="CHEBI:16389"/>
        <dbReference type="ChEBI" id="CHEBI:17976"/>
        <dbReference type="ChEBI" id="CHEBI:57540"/>
        <dbReference type="ChEBI" id="CHEBI:57945"/>
    </reaction>
</comment>
<evidence type="ECO:0000256" key="12">
    <source>
        <dbReference type="ARBA" id="ARBA00023027"/>
    </source>
</evidence>
<accession>B9S604</accession>